<evidence type="ECO:0000313" key="1">
    <source>
        <dbReference type="EMBL" id="GEO43698.1"/>
    </source>
</evidence>
<gene>
    <name evidence="1" type="ORF">SAE02_78460</name>
</gene>
<name>A0A512E4P7_9PROT</name>
<proteinExistence type="predicted"/>
<organism evidence="1 2">
    <name type="scientific">Skermanella aerolata</name>
    <dbReference type="NCBI Taxonomy" id="393310"/>
    <lineage>
        <taxon>Bacteria</taxon>
        <taxon>Pseudomonadati</taxon>
        <taxon>Pseudomonadota</taxon>
        <taxon>Alphaproteobacteria</taxon>
        <taxon>Rhodospirillales</taxon>
        <taxon>Azospirillaceae</taxon>
        <taxon>Skermanella</taxon>
    </lineage>
</organism>
<dbReference type="AlphaFoldDB" id="A0A512E4P7"/>
<comment type="caution">
    <text evidence="1">The sequence shown here is derived from an EMBL/GenBank/DDBJ whole genome shotgun (WGS) entry which is preliminary data.</text>
</comment>
<reference evidence="1 2" key="1">
    <citation type="submission" date="2019-07" db="EMBL/GenBank/DDBJ databases">
        <title>Whole genome shotgun sequence of Skermanella aerolata NBRC 106429.</title>
        <authorList>
            <person name="Hosoyama A."/>
            <person name="Uohara A."/>
            <person name="Ohji S."/>
            <person name="Ichikawa N."/>
        </authorList>
    </citation>
    <scope>NUCLEOTIDE SEQUENCE [LARGE SCALE GENOMIC DNA]</scope>
    <source>
        <strain evidence="1 2">NBRC 106429</strain>
    </source>
</reference>
<dbReference type="EMBL" id="BJYZ01000137">
    <property type="protein sequence ID" value="GEO43698.1"/>
    <property type="molecule type" value="Genomic_DNA"/>
</dbReference>
<sequence length="111" mass="12426">MSGVRVQSGTSPFLPIYQFAAEDNTKINHLEDFADQLLAKCMLGQMIGKYMVPIAKEQKLLMMRPYQIYAVKAIRRLDESAIERAKQPSLIHHSGCLIIVDTFRSGCGGSH</sequence>
<accession>A0A512E4P7</accession>
<dbReference type="Proteomes" id="UP000321523">
    <property type="component" value="Unassembled WGS sequence"/>
</dbReference>
<evidence type="ECO:0000313" key="2">
    <source>
        <dbReference type="Proteomes" id="UP000321523"/>
    </source>
</evidence>
<dbReference type="RefSeq" id="WP_044437804.1">
    <property type="nucleotide sequence ID" value="NZ_BJYZ01000137.1"/>
</dbReference>
<protein>
    <submittedName>
        <fullName evidence="1">Uncharacterized protein</fullName>
    </submittedName>
</protein>
<keyword evidence="2" id="KW-1185">Reference proteome</keyword>